<dbReference type="InParanoid" id="A0A3P9AIP3"/>
<reference evidence="5" key="4">
    <citation type="submission" date="2025-09" db="UniProtKB">
        <authorList>
            <consortium name="Ensembl"/>
        </authorList>
    </citation>
    <scope>IDENTIFICATION</scope>
</reference>
<evidence type="ECO:0000313" key="5">
    <source>
        <dbReference type="Ensembl" id="ENSELUP00000040996.1"/>
    </source>
</evidence>
<sequence>MGQGGSRHRAEARVLLLGLDSAGKSTILYRLKYNESVCTVPTVGFNVAVIEAKKRRGRIDLTVWDVGDSA</sequence>
<dbReference type="PANTHER" id="PTHR11711">
    <property type="entry name" value="ADP RIBOSYLATION FACTOR-RELATED"/>
    <property type="match status" value="1"/>
</dbReference>
<dbReference type="GO" id="GO:0046872">
    <property type="term" value="F:metal ion binding"/>
    <property type="evidence" value="ECO:0007669"/>
    <property type="project" value="UniProtKB-KW"/>
</dbReference>
<evidence type="ECO:0000256" key="3">
    <source>
        <dbReference type="PIRSR" id="PIRSR606689-1"/>
    </source>
</evidence>
<proteinExistence type="predicted"/>
<dbReference type="GeneTree" id="ENSGT00940000165275"/>
<keyword evidence="4" id="KW-0479">Metal-binding</keyword>
<name>A0A3P9AIP3_ESOLU</name>
<dbReference type="SUPFAM" id="SSF52540">
    <property type="entry name" value="P-loop containing nucleoside triphosphate hydrolases"/>
    <property type="match status" value="1"/>
</dbReference>
<dbReference type="GO" id="GO:0005525">
    <property type="term" value="F:GTP binding"/>
    <property type="evidence" value="ECO:0007669"/>
    <property type="project" value="UniProtKB-KW"/>
</dbReference>
<dbReference type="Pfam" id="PF00025">
    <property type="entry name" value="Arf"/>
    <property type="match status" value="1"/>
</dbReference>
<evidence type="ECO:0000313" key="6">
    <source>
        <dbReference type="Proteomes" id="UP000265140"/>
    </source>
</evidence>
<dbReference type="Proteomes" id="UP000265140">
    <property type="component" value="Chromosome 3"/>
</dbReference>
<feature type="binding site" evidence="4">
    <location>
        <position position="42"/>
    </location>
    <ligand>
        <name>Mg(2+)</name>
        <dbReference type="ChEBI" id="CHEBI:18420"/>
    </ligand>
</feature>
<reference evidence="5" key="3">
    <citation type="submission" date="2025-08" db="UniProtKB">
        <authorList>
            <consortium name="Ensembl"/>
        </authorList>
    </citation>
    <scope>IDENTIFICATION</scope>
</reference>
<dbReference type="OMA" id="GQHESKS"/>
<keyword evidence="1 3" id="KW-0547">Nucleotide-binding</keyword>
<feature type="binding site" evidence="4">
    <location>
        <position position="25"/>
    </location>
    <ligand>
        <name>Mg(2+)</name>
        <dbReference type="ChEBI" id="CHEBI:18420"/>
    </ligand>
</feature>
<organism evidence="5 6">
    <name type="scientific">Esox lucius</name>
    <name type="common">Northern pike</name>
    <dbReference type="NCBI Taxonomy" id="8010"/>
    <lineage>
        <taxon>Eukaryota</taxon>
        <taxon>Metazoa</taxon>
        <taxon>Chordata</taxon>
        <taxon>Craniata</taxon>
        <taxon>Vertebrata</taxon>
        <taxon>Euteleostomi</taxon>
        <taxon>Actinopterygii</taxon>
        <taxon>Neopterygii</taxon>
        <taxon>Teleostei</taxon>
        <taxon>Protacanthopterygii</taxon>
        <taxon>Esociformes</taxon>
        <taxon>Esocidae</taxon>
        <taxon>Esox</taxon>
    </lineage>
</organism>
<dbReference type="InterPro" id="IPR006689">
    <property type="entry name" value="Small_GTPase_ARF/SAR"/>
</dbReference>
<protein>
    <submittedName>
        <fullName evidence="5">Uncharacterized protein</fullName>
    </submittedName>
</protein>
<keyword evidence="2 3" id="KW-0342">GTP-binding</keyword>
<evidence type="ECO:0000256" key="4">
    <source>
        <dbReference type="PIRSR" id="PIRSR606689-2"/>
    </source>
</evidence>
<evidence type="ECO:0000256" key="1">
    <source>
        <dbReference type="ARBA" id="ARBA00022741"/>
    </source>
</evidence>
<dbReference type="Bgee" id="ENSELUG00000021657">
    <property type="expression patterns" value="Expressed in digestive tract and 10 other cell types or tissues"/>
</dbReference>
<reference evidence="5" key="2">
    <citation type="submission" date="2020-02" db="EMBL/GenBank/DDBJ databases">
        <title>Esox lucius (northern pike) genome, fEsoLuc1, primary haplotype.</title>
        <authorList>
            <person name="Myers G."/>
            <person name="Karagic N."/>
            <person name="Meyer A."/>
            <person name="Pippel M."/>
            <person name="Reichard M."/>
            <person name="Winkler S."/>
            <person name="Tracey A."/>
            <person name="Sims Y."/>
            <person name="Howe K."/>
            <person name="Rhie A."/>
            <person name="Formenti G."/>
            <person name="Durbin R."/>
            <person name="Fedrigo O."/>
            <person name="Jarvis E.D."/>
        </authorList>
    </citation>
    <scope>NUCLEOTIDE SEQUENCE [LARGE SCALE GENOMIC DNA]</scope>
</reference>
<dbReference type="AlphaFoldDB" id="A0A3P9AIP3"/>
<accession>A0A3P9AIP3</accession>
<keyword evidence="6" id="KW-1185">Reference proteome</keyword>
<dbReference type="Gene3D" id="3.40.50.300">
    <property type="entry name" value="P-loop containing nucleotide triphosphate hydrolases"/>
    <property type="match status" value="1"/>
</dbReference>
<feature type="binding site" evidence="3">
    <location>
        <begin position="18"/>
        <end position="25"/>
    </location>
    <ligand>
        <name>GTP</name>
        <dbReference type="ChEBI" id="CHEBI:37565"/>
    </ligand>
</feature>
<dbReference type="Ensembl" id="ENSELUT00000033821.3">
    <property type="protein sequence ID" value="ENSELUP00000040996.1"/>
    <property type="gene ID" value="ENSELUG00000021657.3"/>
</dbReference>
<dbReference type="STRING" id="8010.ENSELUP00000040996"/>
<keyword evidence="4" id="KW-0460">Magnesium</keyword>
<dbReference type="GO" id="GO:0003924">
    <property type="term" value="F:GTPase activity"/>
    <property type="evidence" value="ECO:0007669"/>
    <property type="project" value="InterPro"/>
</dbReference>
<dbReference type="InterPro" id="IPR027417">
    <property type="entry name" value="P-loop_NTPase"/>
</dbReference>
<reference evidence="6" key="1">
    <citation type="journal article" date="2014" name="PLoS ONE">
        <title>The genome and linkage map of the northern pike (Esox lucius): conserved synteny revealed between the salmonid sister group and the Neoteleostei.</title>
        <authorList>
            <person name="Rondeau E.B."/>
            <person name="Minkley D.R."/>
            <person name="Leong J.S."/>
            <person name="Messmer A.M."/>
            <person name="Jantzen J.R."/>
            <person name="von Schalburg K.R."/>
            <person name="Lemon C."/>
            <person name="Bird N.H."/>
            <person name="Koop B.F."/>
        </authorList>
    </citation>
    <scope>NUCLEOTIDE SEQUENCE</scope>
</reference>
<evidence type="ECO:0000256" key="2">
    <source>
        <dbReference type="ARBA" id="ARBA00023134"/>
    </source>
</evidence>
<dbReference type="InterPro" id="IPR024156">
    <property type="entry name" value="Small_GTPase_ARF"/>
</dbReference>